<feature type="non-terminal residue" evidence="1">
    <location>
        <position position="1"/>
    </location>
</feature>
<keyword evidence="2" id="KW-1185">Reference proteome</keyword>
<name>A0A8E2JDY1_9PEZI</name>
<dbReference type="EMBL" id="KV745034">
    <property type="protein sequence ID" value="OCK78903.1"/>
    <property type="molecule type" value="Genomic_DNA"/>
</dbReference>
<proteinExistence type="predicted"/>
<sequence length="96" mass="10903">RLGEYAAIKSHTSDAVDTLSSIEKPNIMYAAEKREVPYYRLQALYQGRQSMMQWPGLNQSLNSEKNASVISYINYMDRLRTSALLSRVNNAAQCVL</sequence>
<accession>A0A8E2JDY1</accession>
<dbReference type="OrthoDB" id="10558856at2759"/>
<dbReference type="Proteomes" id="UP000250266">
    <property type="component" value="Unassembled WGS sequence"/>
</dbReference>
<evidence type="ECO:0000313" key="1">
    <source>
        <dbReference type="EMBL" id="OCK78903.1"/>
    </source>
</evidence>
<dbReference type="AlphaFoldDB" id="A0A8E2JDY1"/>
<organism evidence="1 2">
    <name type="scientific">Lepidopterella palustris CBS 459.81</name>
    <dbReference type="NCBI Taxonomy" id="1314670"/>
    <lineage>
        <taxon>Eukaryota</taxon>
        <taxon>Fungi</taxon>
        <taxon>Dikarya</taxon>
        <taxon>Ascomycota</taxon>
        <taxon>Pezizomycotina</taxon>
        <taxon>Dothideomycetes</taxon>
        <taxon>Pleosporomycetidae</taxon>
        <taxon>Mytilinidiales</taxon>
        <taxon>Argynnaceae</taxon>
        <taxon>Lepidopterella</taxon>
    </lineage>
</organism>
<evidence type="ECO:0000313" key="2">
    <source>
        <dbReference type="Proteomes" id="UP000250266"/>
    </source>
</evidence>
<feature type="non-terminal residue" evidence="1">
    <location>
        <position position="96"/>
    </location>
</feature>
<reference evidence="1 2" key="1">
    <citation type="journal article" date="2016" name="Nat. Commun.">
        <title>Ectomycorrhizal ecology is imprinted in the genome of the dominant symbiotic fungus Cenococcum geophilum.</title>
        <authorList>
            <consortium name="DOE Joint Genome Institute"/>
            <person name="Peter M."/>
            <person name="Kohler A."/>
            <person name="Ohm R.A."/>
            <person name="Kuo A."/>
            <person name="Krutzmann J."/>
            <person name="Morin E."/>
            <person name="Arend M."/>
            <person name="Barry K.W."/>
            <person name="Binder M."/>
            <person name="Choi C."/>
            <person name="Clum A."/>
            <person name="Copeland A."/>
            <person name="Grisel N."/>
            <person name="Haridas S."/>
            <person name="Kipfer T."/>
            <person name="LaButti K."/>
            <person name="Lindquist E."/>
            <person name="Lipzen A."/>
            <person name="Maire R."/>
            <person name="Meier B."/>
            <person name="Mihaltcheva S."/>
            <person name="Molinier V."/>
            <person name="Murat C."/>
            <person name="Poggeler S."/>
            <person name="Quandt C.A."/>
            <person name="Sperisen C."/>
            <person name="Tritt A."/>
            <person name="Tisserant E."/>
            <person name="Crous P.W."/>
            <person name="Henrissat B."/>
            <person name="Nehls U."/>
            <person name="Egli S."/>
            <person name="Spatafora J.W."/>
            <person name="Grigoriev I.V."/>
            <person name="Martin F.M."/>
        </authorList>
    </citation>
    <scope>NUCLEOTIDE SEQUENCE [LARGE SCALE GENOMIC DNA]</scope>
    <source>
        <strain evidence="1 2">CBS 459.81</strain>
    </source>
</reference>
<protein>
    <submittedName>
        <fullName evidence="1">Uncharacterized protein</fullName>
    </submittedName>
</protein>
<gene>
    <name evidence="1" type="ORF">K432DRAFT_274791</name>
</gene>